<dbReference type="AlphaFoldDB" id="A0A0C1C2N1"/>
<evidence type="ECO:0000313" key="1">
    <source>
        <dbReference type="EMBL" id="KIA77851.1"/>
    </source>
</evidence>
<comment type="caution">
    <text evidence="1">The sequence shown here is derived from an EMBL/GenBank/DDBJ whole genome shotgun (WGS) entry which is preliminary data.</text>
</comment>
<organism evidence="1 2">
    <name type="scientific">Parachlamydia acanthamoebae</name>
    <dbReference type="NCBI Taxonomy" id="83552"/>
    <lineage>
        <taxon>Bacteria</taxon>
        <taxon>Pseudomonadati</taxon>
        <taxon>Chlamydiota</taxon>
        <taxon>Chlamydiia</taxon>
        <taxon>Parachlamydiales</taxon>
        <taxon>Parachlamydiaceae</taxon>
        <taxon>Parachlamydia</taxon>
    </lineage>
</organism>
<protein>
    <submittedName>
        <fullName evidence="1">Uncharacterized protein</fullName>
    </submittedName>
</protein>
<sequence>MFQASKVYVLHFIIKNFTLEINGKFFDLNYYFSLILKIQILIQFKIISSRNTPILR</sequence>
<gene>
    <name evidence="1" type="ORF">DB43_FM00030</name>
</gene>
<evidence type="ECO:0000313" key="2">
    <source>
        <dbReference type="Proteomes" id="UP000031307"/>
    </source>
</evidence>
<dbReference type="Proteomes" id="UP000031307">
    <property type="component" value="Unassembled WGS sequence"/>
</dbReference>
<accession>A0A0C1C2N1</accession>
<name>A0A0C1C2N1_9BACT</name>
<reference evidence="1 2" key="1">
    <citation type="journal article" date="2014" name="Mol. Biol. Evol.">
        <title>Massive expansion of Ubiquitination-related gene families within the Chlamydiae.</title>
        <authorList>
            <person name="Domman D."/>
            <person name="Collingro A."/>
            <person name="Lagkouvardos I."/>
            <person name="Gehre L."/>
            <person name="Weinmaier T."/>
            <person name="Rattei T."/>
            <person name="Subtil A."/>
            <person name="Horn M."/>
        </authorList>
    </citation>
    <scope>NUCLEOTIDE SEQUENCE [LARGE SCALE GENOMIC DNA]</scope>
    <source>
        <strain evidence="1 2">OEW1</strain>
    </source>
</reference>
<proteinExistence type="predicted"/>
<dbReference type="EMBL" id="JSAM01000057">
    <property type="protein sequence ID" value="KIA77851.1"/>
    <property type="molecule type" value="Genomic_DNA"/>
</dbReference>